<dbReference type="VEuPathDB" id="FungiDB:PLEOSDRAFT_1073003"/>
<evidence type="ECO:0000259" key="1">
    <source>
        <dbReference type="Pfam" id="PF24840"/>
    </source>
</evidence>
<dbReference type="Proteomes" id="UP000027073">
    <property type="component" value="Unassembled WGS sequence"/>
</dbReference>
<dbReference type="PANTHER" id="PTHR35393:SF1">
    <property type="entry name" value="SNOAL-LIKE DOMAIN-CONTAINING PROTEIN"/>
    <property type="match status" value="1"/>
</dbReference>
<feature type="domain" description="SigF-like NTF2-like" evidence="1">
    <location>
        <begin position="1"/>
        <end position="106"/>
    </location>
</feature>
<dbReference type="EMBL" id="KL198014">
    <property type="protein sequence ID" value="KDQ22819.1"/>
    <property type="molecule type" value="Genomic_DNA"/>
</dbReference>
<gene>
    <name evidence="2" type="ORF">PLEOSDRAFT_1073003</name>
</gene>
<dbReference type="AlphaFoldDB" id="A0A067N4U3"/>
<dbReference type="InterPro" id="IPR057514">
    <property type="entry name" value="NTF2_SigF"/>
</dbReference>
<sequence>MQNPEQEIRDVVKNLTTAPSPDVQKATAHRYLTHDAGFRHPVCAVKPQPGSRDTVLGVYQWYRVMSPKLELDVKSVTYNQEESMIVLDIVQTFHIFISPFKPAPSR</sequence>
<organism evidence="2 3">
    <name type="scientific">Pleurotus ostreatus (strain PC15)</name>
    <name type="common">Oyster mushroom</name>
    <dbReference type="NCBI Taxonomy" id="1137138"/>
    <lineage>
        <taxon>Eukaryota</taxon>
        <taxon>Fungi</taxon>
        <taxon>Dikarya</taxon>
        <taxon>Basidiomycota</taxon>
        <taxon>Agaricomycotina</taxon>
        <taxon>Agaricomycetes</taxon>
        <taxon>Agaricomycetidae</taxon>
        <taxon>Agaricales</taxon>
        <taxon>Pleurotineae</taxon>
        <taxon>Pleurotaceae</taxon>
        <taxon>Pleurotus</taxon>
    </lineage>
</organism>
<name>A0A067N4U3_PLEO1</name>
<protein>
    <recommendedName>
        <fullName evidence="1">SigF-like NTF2-like domain-containing protein</fullName>
    </recommendedName>
</protein>
<dbReference type="Pfam" id="PF24840">
    <property type="entry name" value="NTF2_SigF"/>
    <property type="match status" value="1"/>
</dbReference>
<evidence type="ECO:0000313" key="3">
    <source>
        <dbReference type="Proteomes" id="UP000027073"/>
    </source>
</evidence>
<dbReference type="HOGENOM" id="CLU_176452_0_0_1"/>
<dbReference type="OrthoDB" id="2344312at2759"/>
<dbReference type="PANTHER" id="PTHR35393">
    <property type="entry name" value="CHROMOSOME 1, WHOLE GENOME SHOTGUN SEQUENCE"/>
    <property type="match status" value="1"/>
</dbReference>
<dbReference type="STRING" id="1137138.A0A067N4U3"/>
<evidence type="ECO:0000313" key="2">
    <source>
        <dbReference type="EMBL" id="KDQ22819.1"/>
    </source>
</evidence>
<reference evidence="3" key="1">
    <citation type="journal article" date="2014" name="Proc. Natl. Acad. Sci. U.S.A.">
        <title>Extensive sampling of basidiomycete genomes demonstrates inadequacy of the white-rot/brown-rot paradigm for wood decay fungi.</title>
        <authorList>
            <person name="Riley R."/>
            <person name="Salamov A.A."/>
            <person name="Brown D.W."/>
            <person name="Nagy L.G."/>
            <person name="Floudas D."/>
            <person name="Held B.W."/>
            <person name="Levasseur A."/>
            <person name="Lombard V."/>
            <person name="Morin E."/>
            <person name="Otillar R."/>
            <person name="Lindquist E.A."/>
            <person name="Sun H."/>
            <person name="LaButti K.M."/>
            <person name="Schmutz J."/>
            <person name="Jabbour D."/>
            <person name="Luo H."/>
            <person name="Baker S.E."/>
            <person name="Pisabarro A.G."/>
            <person name="Walton J.D."/>
            <person name="Blanchette R.A."/>
            <person name="Henrissat B."/>
            <person name="Martin F."/>
            <person name="Cullen D."/>
            <person name="Hibbett D.S."/>
            <person name="Grigoriev I.V."/>
        </authorList>
    </citation>
    <scope>NUCLEOTIDE SEQUENCE [LARGE SCALE GENOMIC DNA]</scope>
    <source>
        <strain evidence="3">PC15</strain>
    </source>
</reference>
<proteinExistence type="predicted"/>
<accession>A0A067N4U3</accession>
<dbReference type="InParanoid" id="A0A067N4U3"/>